<protein>
    <submittedName>
        <fullName evidence="1">Uncharacterized protein</fullName>
    </submittedName>
</protein>
<evidence type="ECO:0000313" key="2">
    <source>
        <dbReference type="Proteomes" id="UP000580250"/>
    </source>
</evidence>
<dbReference type="Proteomes" id="UP000580250">
    <property type="component" value="Unassembled WGS sequence"/>
</dbReference>
<dbReference type="EMBL" id="CAJEWN010000019">
    <property type="protein sequence ID" value="CAD2137052.1"/>
    <property type="molecule type" value="Genomic_DNA"/>
</dbReference>
<organism evidence="1 2">
    <name type="scientific">Meloidogyne enterolobii</name>
    <name type="common">Root-knot nematode worm</name>
    <name type="synonym">Meloidogyne mayaguensis</name>
    <dbReference type="NCBI Taxonomy" id="390850"/>
    <lineage>
        <taxon>Eukaryota</taxon>
        <taxon>Metazoa</taxon>
        <taxon>Ecdysozoa</taxon>
        <taxon>Nematoda</taxon>
        <taxon>Chromadorea</taxon>
        <taxon>Rhabditida</taxon>
        <taxon>Tylenchina</taxon>
        <taxon>Tylenchomorpha</taxon>
        <taxon>Tylenchoidea</taxon>
        <taxon>Meloidogynidae</taxon>
        <taxon>Meloidogyninae</taxon>
        <taxon>Meloidogyne</taxon>
    </lineage>
</organism>
<proteinExistence type="predicted"/>
<reference evidence="1 2" key="1">
    <citation type="submission" date="2020-08" db="EMBL/GenBank/DDBJ databases">
        <authorList>
            <person name="Koutsovoulos G."/>
            <person name="Danchin GJ E."/>
        </authorList>
    </citation>
    <scope>NUCLEOTIDE SEQUENCE [LARGE SCALE GENOMIC DNA]</scope>
</reference>
<gene>
    <name evidence="1" type="ORF">MENT_LOCUS5297</name>
</gene>
<sequence>MSYYSEKSIFLPQKSAYSPLWFFKFQGPISRSTGISAPGEWYRSTQLAETNRLTYHLTRFGAGPRLNYSQLNNLKFEGISAFFD</sequence>
<evidence type="ECO:0000313" key="1">
    <source>
        <dbReference type="EMBL" id="CAD2137052.1"/>
    </source>
</evidence>
<comment type="caution">
    <text evidence="1">The sequence shown here is derived from an EMBL/GenBank/DDBJ whole genome shotgun (WGS) entry which is preliminary data.</text>
</comment>
<accession>A0A6V7TW38</accession>
<dbReference type="AlphaFoldDB" id="A0A6V7TW38"/>
<name>A0A6V7TW38_MELEN</name>